<dbReference type="InterPro" id="IPR007431">
    <property type="entry name" value="ACP_PD"/>
</dbReference>
<organism evidence="5 6">
    <name type="scientific">Oceanisphaera marina</name>
    <dbReference type="NCBI Taxonomy" id="2017550"/>
    <lineage>
        <taxon>Bacteria</taxon>
        <taxon>Pseudomonadati</taxon>
        <taxon>Pseudomonadota</taxon>
        <taxon>Gammaproteobacteria</taxon>
        <taxon>Aeromonadales</taxon>
        <taxon>Aeromonadaceae</taxon>
        <taxon>Oceanisphaera</taxon>
    </lineage>
</organism>
<evidence type="ECO:0000313" key="5">
    <source>
        <dbReference type="EMBL" id="GGB32116.1"/>
    </source>
</evidence>
<dbReference type="EMBL" id="BMKE01000001">
    <property type="protein sequence ID" value="GGB32116.1"/>
    <property type="molecule type" value="Genomic_DNA"/>
</dbReference>
<sequence>MNYLAHLHLAQLSQTSLPGALLGEYVRGTIDPRLPVRLQEGVWLHRRIDSFTDAHPLHAGAVRTLPSPFRRFGGIIMDMMFDHFLAKHWSRYHDWPLNDFIRYAHTQLLPDEHWPIAMKTLVDRMQHYQLLASYRTLEGVSLAIARIDHRFRRPTPLVHCAPLLQEHYADMEQAFLDFYPDLMAFAIAEVNKRQAISHNEYT</sequence>
<dbReference type="Proteomes" id="UP000646152">
    <property type="component" value="Unassembled WGS sequence"/>
</dbReference>
<evidence type="ECO:0000256" key="2">
    <source>
        <dbReference type="ARBA" id="ARBA00022801"/>
    </source>
</evidence>
<dbReference type="PIRSF" id="PIRSF011489">
    <property type="entry name" value="DUF479"/>
    <property type="match status" value="1"/>
</dbReference>
<gene>
    <name evidence="5" type="ORF">GCM10011502_01360</name>
</gene>
<keyword evidence="4" id="KW-0276">Fatty acid metabolism</keyword>
<evidence type="ECO:0000256" key="4">
    <source>
        <dbReference type="ARBA" id="ARBA00023160"/>
    </source>
</evidence>
<evidence type="ECO:0000313" key="6">
    <source>
        <dbReference type="Proteomes" id="UP000646152"/>
    </source>
</evidence>
<comment type="caution">
    <text evidence="5">The sequence shown here is derived from an EMBL/GenBank/DDBJ whole genome shotgun (WGS) entry which is preliminary data.</text>
</comment>
<evidence type="ECO:0000256" key="3">
    <source>
        <dbReference type="ARBA" id="ARBA00023098"/>
    </source>
</evidence>
<dbReference type="RefSeq" id="WP_188628162.1">
    <property type="nucleotide sequence ID" value="NZ_BMKE01000001.1"/>
</dbReference>
<keyword evidence="2" id="KW-0378">Hydrolase</keyword>
<keyword evidence="4" id="KW-0275">Fatty acid biosynthesis</keyword>
<proteinExistence type="predicted"/>
<dbReference type="PANTHER" id="PTHR38764:SF1">
    <property type="entry name" value="ACYL CARRIER PROTEIN PHOSPHODIESTERASE"/>
    <property type="match status" value="1"/>
</dbReference>
<dbReference type="Pfam" id="PF04336">
    <property type="entry name" value="ACP_PD"/>
    <property type="match status" value="1"/>
</dbReference>
<name>A0ABQ1IAQ0_9GAMM</name>
<reference evidence="6" key="1">
    <citation type="journal article" date="2019" name="Int. J. Syst. Evol. Microbiol.">
        <title>The Global Catalogue of Microorganisms (GCM) 10K type strain sequencing project: providing services to taxonomists for standard genome sequencing and annotation.</title>
        <authorList>
            <consortium name="The Broad Institute Genomics Platform"/>
            <consortium name="The Broad Institute Genome Sequencing Center for Infectious Disease"/>
            <person name="Wu L."/>
            <person name="Ma J."/>
        </authorList>
    </citation>
    <scope>NUCLEOTIDE SEQUENCE [LARGE SCALE GENOMIC DNA]</scope>
    <source>
        <strain evidence="6">CGMCC 1.15923</strain>
    </source>
</reference>
<dbReference type="PANTHER" id="PTHR38764">
    <property type="entry name" value="ACYL CARRIER PROTEIN PHOSPHODIESTERASE"/>
    <property type="match status" value="1"/>
</dbReference>
<keyword evidence="3" id="KW-0443">Lipid metabolism</keyword>
<accession>A0ABQ1IAQ0</accession>
<keyword evidence="6" id="KW-1185">Reference proteome</keyword>
<protein>
    <submittedName>
        <fullName evidence="5">ACP phosphodiesterase</fullName>
    </submittedName>
</protein>
<evidence type="ECO:0000256" key="1">
    <source>
        <dbReference type="ARBA" id="ARBA00022516"/>
    </source>
</evidence>
<keyword evidence="1" id="KW-0444">Lipid biosynthesis</keyword>